<sequence>MTTYEGMNGLEVLYTILFVEWDKGLWGIIILGLIFALVSIITDDNFQKYIKHFNQDI</sequence>
<keyword evidence="1" id="KW-1133">Transmembrane helix</keyword>
<accession>A0A218MN10</accession>
<proteinExistence type="predicted"/>
<name>A0A218MN10_9VIRU</name>
<keyword evidence="1" id="KW-0472">Membrane</keyword>
<protein>
    <submittedName>
        <fullName evidence="2">Uncharacterized protein</fullName>
    </submittedName>
</protein>
<organism evidence="2">
    <name type="scientific">uncultured virus</name>
    <dbReference type="NCBI Taxonomy" id="340016"/>
    <lineage>
        <taxon>Viruses</taxon>
        <taxon>environmental samples</taxon>
    </lineage>
</organism>
<reference evidence="2" key="1">
    <citation type="submission" date="2016-10" db="EMBL/GenBank/DDBJ databases">
        <authorList>
            <person name="Varghese N."/>
        </authorList>
    </citation>
    <scope>NUCLEOTIDE SEQUENCE</scope>
</reference>
<dbReference type="EMBL" id="KY052848">
    <property type="protein sequence ID" value="ASF00658.1"/>
    <property type="molecule type" value="Genomic_DNA"/>
</dbReference>
<keyword evidence="1" id="KW-0812">Transmembrane</keyword>
<reference evidence="2" key="2">
    <citation type="journal article" date="2017" name="Nat. Commun.">
        <title>Single-virus genomics reveals hidden cosmopolitan and abundant viruses.</title>
        <authorList>
            <person name="Martinez-Hernandez F."/>
            <person name="Fornas O."/>
            <person name="Lluesma Gomez M."/>
            <person name="Bolduc B."/>
            <person name="de la Cruz Pena M.J."/>
            <person name="Martinez J.M."/>
            <person name="Anton J."/>
            <person name="Gasol J.M."/>
            <person name="Rosselli R."/>
            <person name="Rodriguez-Valera F."/>
            <person name="Sullivan M.B."/>
            <person name="Acinas S.G."/>
            <person name="Martinez-Garcia M."/>
        </authorList>
    </citation>
    <scope>NUCLEOTIDE SEQUENCE</scope>
</reference>
<evidence type="ECO:0000313" key="2">
    <source>
        <dbReference type="EMBL" id="ASF00658.1"/>
    </source>
</evidence>
<evidence type="ECO:0000256" key="1">
    <source>
        <dbReference type="SAM" id="Phobius"/>
    </source>
</evidence>
<feature type="transmembrane region" description="Helical" evidence="1">
    <location>
        <begin position="24"/>
        <end position="42"/>
    </location>
</feature>